<evidence type="ECO:0000313" key="2">
    <source>
        <dbReference type="EMBL" id="MDP9898097.1"/>
    </source>
</evidence>
<dbReference type="RefSeq" id="WP_307687917.1">
    <property type="nucleotide sequence ID" value="NZ_JAUSRO010000001.1"/>
</dbReference>
<comment type="caution">
    <text evidence="2">The sequence shown here is derived from an EMBL/GenBank/DDBJ whole genome shotgun (WGS) entry which is preliminary data.</text>
</comment>
<dbReference type="Proteomes" id="UP001226867">
    <property type="component" value="Unassembled WGS sequence"/>
</dbReference>
<feature type="signal peptide" evidence="1">
    <location>
        <begin position="1"/>
        <end position="26"/>
    </location>
</feature>
<name>A0ABT9S416_9BURK</name>
<organism evidence="2 3">
    <name type="scientific">Variovorax ginsengisoli</name>
    <dbReference type="NCBI Taxonomy" id="363844"/>
    <lineage>
        <taxon>Bacteria</taxon>
        <taxon>Pseudomonadati</taxon>
        <taxon>Pseudomonadota</taxon>
        <taxon>Betaproteobacteria</taxon>
        <taxon>Burkholderiales</taxon>
        <taxon>Comamonadaceae</taxon>
        <taxon>Variovorax</taxon>
    </lineage>
</organism>
<keyword evidence="3" id="KW-1185">Reference proteome</keyword>
<evidence type="ECO:0000313" key="3">
    <source>
        <dbReference type="Proteomes" id="UP001226867"/>
    </source>
</evidence>
<reference evidence="2 3" key="1">
    <citation type="submission" date="2023-07" db="EMBL/GenBank/DDBJ databases">
        <title>Sorghum-associated microbial communities from plants grown in Nebraska, USA.</title>
        <authorList>
            <person name="Schachtman D."/>
        </authorList>
    </citation>
    <scope>NUCLEOTIDE SEQUENCE [LARGE SCALE GENOMIC DNA]</scope>
    <source>
        <strain evidence="2 3">DS1607</strain>
    </source>
</reference>
<dbReference type="EMBL" id="JAUSRO010000001">
    <property type="protein sequence ID" value="MDP9898097.1"/>
    <property type="molecule type" value="Genomic_DNA"/>
</dbReference>
<sequence length="44" mass="4388">MNRFILTIAASLASAALLMLSVPAGAAAGDEWSALQLLGASASR</sequence>
<proteinExistence type="predicted"/>
<feature type="chain" id="PRO_5046864080" evidence="1">
    <location>
        <begin position="27"/>
        <end position="44"/>
    </location>
</feature>
<accession>A0ABT9S416</accession>
<keyword evidence="1" id="KW-0732">Signal</keyword>
<gene>
    <name evidence="2" type="ORF">J2W36_000330</name>
</gene>
<evidence type="ECO:0000256" key="1">
    <source>
        <dbReference type="SAM" id="SignalP"/>
    </source>
</evidence>
<protein>
    <submittedName>
        <fullName evidence="2">Uncharacterized protein</fullName>
    </submittedName>
</protein>